<keyword evidence="2 3" id="KW-0040">ANK repeat</keyword>
<keyword evidence="1" id="KW-0677">Repeat</keyword>
<feature type="compositionally biased region" description="Basic and acidic residues" evidence="4">
    <location>
        <begin position="79"/>
        <end position="155"/>
    </location>
</feature>
<dbReference type="InterPro" id="IPR036770">
    <property type="entry name" value="Ankyrin_rpt-contain_sf"/>
</dbReference>
<reference evidence="5 6" key="1">
    <citation type="journal article" date="2023" name="Sci. Data">
        <title>Genome assembly of the Korean intertidal mud-creeper Batillaria attramentaria.</title>
        <authorList>
            <person name="Patra A.K."/>
            <person name="Ho P.T."/>
            <person name="Jun S."/>
            <person name="Lee S.J."/>
            <person name="Kim Y."/>
            <person name="Won Y.J."/>
        </authorList>
    </citation>
    <scope>NUCLEOTIDE SEQUENCE [LARGE SCALE GENOMIC DNA]</scope>
    <source>
        <strain evidence="5">Wonlab-2016</strain>
    </source>
</reference>
<dbReference type="EMBL" id="JACVVK020000459">
    <property type="protein sequence ID" value="KAK7473748.1"/>
    <property type="molecule type" value="Genomic_DNA"/>
</dbReference>
<feature type="region of interest" description="Disordered" evidence="4">
    <location>
        <begin position="58"/>
        <end position="155"/>
    </location>
</feature>
<comment type="caution">
    <text evidence="5">The sequence shown here is derived from an EMBL/GenBank/DDBJ whole genome shotgun (WGS) entry which is preliminary data.</text>
</comment>
<dbReference type="PROSITE" id="PS50297">
    <property type="entry name" value="ANK_REP_REGION"/>
    <property type="match status" value="3"/>
</dbReference>
<feature type="repeat" description="ANK" evidence="3">
    <location>
        <begin position="370"/>
        <end position="403"/>
    </location>
</feature>
<organism evidence="5 6">
    <name type="scientific">Batillaria attramentaria</name>
    <dbReference type="NCBI Taxonomy" id="370345"/>
    <lineage>
        <taxon>Eukaryota</taxon>
        <taxon>Metazoa</taxon>
        <taxon>Spiralia</taxon>
        <taxon>Lophotrochozoa</taxon>
        <taxon>Mollusca</taxon>
        <taxon>Gastropoda</taxon>
        <taxon>Caenogastropoda</taxon>
        <taxon>Sorbeoconcha</taxon>
        <taxon>Cerithioidea</taxon>
        <taxon>Batillariidae</taxon>
        <taxon>Batillaria</taxon>
    </lineage>
</organism>
<feature type="non-terminal residue" evidence="5">
    <location>
        <position position="1"/>
    </location>
</feature>
<gene>
    <name evidence="5" type="ORF">BaRGS_00035023</name>
</gene>
<keyword evidence="6" id="KW-1185">Reference proteome</keyword>
<dbReference type="PROSITE" id="PS50088">
    <property type="entry name" value="ANK_REPEAT"/>
    <property type="match status" value="4"/>
</dbReference>
<evidence type="ECO:0000313" key="6">
    <source>
        <dbReference type="Proteomes" id="UP001519460"/>
    </source>
</evidence>
<feature type="region of interest" description="Disordered" evidence="4">
    <location>
        <begin position="193"/>
        <end position="213"/>
    </location>
</feature>
<dbReference type="AlphaFoldDB" id="A0ABD0JFY0"/>
<dbReference type="PANTHER" id="PTHR24198:SF165">
    <property type="entry name" value="ANKYRIN REPEAT-CONTAINING PROTEIN-RELATED"/>
    <property type="match status" value="1"/>
</dbReference>
<dbReference type="Gene3D" id="1.25.40.20">
    <property type="entry name" value="Ankyrin repeat-containing domain"/>
    <property type="match status" value="4"/>
</dbReference>
<dbReference type="Proteomes" id="UP001519460">
    <property type="component" value="Unassembled WGS sequence"/>
</dbReference>
<feature type="repeat" description="ANK" evidence="3">
    <location>
        <begin position="238"/>
        <end position="261"/>
    </location>
</feature>
<dbReference type="SUPFAM" id="SSF48403">
    <property type="entry name" value="Ankyrin repeat"/>
    <property type="match status" value="1"/>
</dbReference>
<sequence length="463" mass="51008">ILNCLWRREDRPPCVVKPNYSLKGEVTDTLVLEIPSASEEHVGTYQCWTILSGPTDRVEETTQSQNTTVSGEQNGEGDGDTREGKGDTREGEGDTREGGGDTREGGGDTREGGGDTREGGGDTREGGGDTREGEGDTREGEGDTREDSYTGPAHKEHLRSWRFLLEQKADVESRDNNERTALHLACVGLQREDNGHVSDDGNEVKETESTPLVSEDRHQNVVKKLLAYSADVNVTDYNGQTPLHLACMNNNEAIVKLLLENTGVKPDPRDKVDRTPLHYACDGRSKSIVRKLIEYESELSPKSEGRTSLHSFSKHDALVQILNRDARFEIKAEEDKDKPTPPDLVCERGNENIVRMLIEHRSDLTAADFVGCTPLHLACFTNNEATVMTLLSDTHVEINAKDNDERTPLHLACQEGSENIVRMLINRGSDLRAVGKDGRTPANLARDCGRPDIATIIAAAMKR</sequence>
<dbReference type="InterPro" id="IPR002110">
    <property type="entry name" value="Ankyrin_rpt"/>
</dbReference>
<evidence type="ECO:0000256" key="1">
    <source>
        <dbReference type="ARBA" id="ARBA00022737"/>
    </source>
</evidence>
<feature type="repeat" description="ANK" evidence="3">
    <location>
        <begin position="272"/>
        <end position="304"/>
    </location>
</feature>
<evidence type="ECO:0000256" key="3">
    <source>
        <dbReference type="PROSITE-ProRule" id="PRU00023"/>
    </source>
</evidence>
<evidence type="ECO:0000256" key="2">
    <source>
        <dbReference type="ARBA" id="ARBA00023043"/>
    </source>
</evidence>
<dbReference type="SMART" id="SM00248">
    <property type="entry name" value="ANK"/>
    <property type="match status" value="6"/>
</dbReference>
<dbReference type="Pfam" id="PF12796">
    <property type="entry name" value="Ank_2"/>
    <property type="match status" value="2"/>
</dbReference>
<dbReference type="PRINTS" id="PR01415">
    <property type="entry name" value="ANKYRIN"/>
</dbReference>
<evidence type="ECO:0000313" key="5">
    <source>
        <dbReference type="EMBL" id="KAK7473748.1"/>
    </source>
</evidence>
<evidence type="ECO:0000256" key="4">
    <source>
        <dbReference type="SAM" id="MobiDB-lite"/>
    </source>
</evidence>
<dbReference type="PANTHER" id="PTHR24198">
    <property type="entry name" value="ANKYRIN REPEAT AND PROTEIN KINASE DOMAIN-CONTAINING PROTEIN"/>
    <property type="match status" value="1"/>
</dbReference>
<name>A0ABD0JFY0_9CAEN</name>
<feature type="repeat" description="ANK" evidence="3">
    <location>
        <begin position="404"/>
        <end position="436"/>
    </location>
</feature>
<proteinExistence type="predicted"/>
<protein>
    <submittedName>
        <fullName evidence="5">Uncharacterized protein</fullName>
    </submittedName>
</protein>
<accession>A0ABD0JFY0</accession>
<feature type="compositionally biased region" description="Polar residues" evidence="4">
    <location>
        <begin position="61"/>
        <end position="73"/>
    </location>
</feature>